<reference evidence="1 2" key="1">
    <citation type="journal article" date="2009" name="Nature">
        <title>The Sorghum bicolor genome and the diversification of grasses.</title>
        <authorList>
            <person name="Paterson A.H."/>
            <person name="Bowers J.E."/>
            <person name="Bruggmann R."/>
            <person name="Dubchak I."/>
            <person name="Grimwood J."/>
            <person name="Gundlach H."/>
            <person name="Haberer G."/>
            <person name="Hellsten U."/>
            <person name="Mitros T."/>
            <person name="Poliakov A."/>
            <person name="Schmutz J."/>
            <person name="Spannagl M."/>
            <person name="Tang H."/>
            <person name="Wang X."/>
            <person name="Wicker T."/>
            <person name="Bharti A.K."/>
            <person name="Chapman J."/>
            <person name="Feltus F.A."/>
            <person name="Gowik U."/>
            <person name="Grigoriev I.V."/>
            <person name="Lyons E."/>
            <person name="Maher C.A."/>
            <person name="Martis M."/>
            <person name="Narechania A."/>
            <person name="Otillar R.P."/>
            <person name="Penning B.W."/>
            <person name="Salamov A.A."/>
            <person name="Wang Y."/>
            <person name="Zhang L."/>
            <person name="Carpita N.C."/>
            <person name="Freeling M."/>
            <person name="Gingle A.R."/>
            <person name="Hash C.T."/>
            <person name="Keller B."/>
            <person name="Klein P."/>
            <person name="Kresovich S."/>
            <person name="McCann M.C."/>
            <person name="Ming R."/>
            <person name="Peterson D.G."/>
            <person name="Mehboob-ur-Rahman"/>
            <person name="Ware D."/>
            <person name="Westhoff P."/>
            <person name="Mayer K.F."/>
            <person name="Messing J."/>
            <person name="Rokhsar D.S."/>
        </authorList>
    </citation>
    <scope>NUCLEOTIDE SEQUENCE [LARGE SCALE GENOMIC DNA]</scope>
    <source>
        <strain evidence="2">cv. BTx623</strain>
    </source>
</reference>
<gene>
    <name evidence="1" type="ORF">SORBI_3005G175400</name>
</gene>
<protein>
    <submittedName>
        <fullName evidence="1">Uncharacterized protein</fullName>
    </submittedName>
</protein>
<name>A0A1B6PT56_SORBI</name>
<reference evidence="2" key="3">
    <citation type="journal article" date="2018" name="Plant J.">
        <title>The Sorghum bicolor reference genome: improved assembly, gene annotations, a transcriptome atlas, and signatures of genome organization.</title>
        <authorList>
            <person name="McCormick R.F."/>
            <person name="Truong S.K."/>
            <person name="Sreedasyam A."/>
            <person name="Jenkins J."/>
            <person name="Shu S."/>
            <person name="Sims D."/>
            <person name="Kennedy M."/>
            <person name="Amirebrahimi M."/>
            <person name="Weers B.D."/>
            <person name="McKinley B."/>
            <person name="Mattison A."/>
            <person name="Morishige D.T."/>
            <person name="Grimwood J."/>
            <person name="Schmutz J."/>
            <person name="Mullet J.E."/>
        </authorList>
    </citation>
    <scope>NUCLEOTIDE SEQUENCE [LARGE SCALE GENOMIC DNA]</scope>
    <source>
        <strain evidence="2">cv. BTx623</strain>
    </source>
</reference>
<proteinExistence type="predicted"/>
<evidence type="ECO:0000313" key="2">
    <source>
        <dbReference type="Proteomes" id="UP000000768"/>
    </source>
</evidence>
<dbReference type="Gramene" id="KXG28855">
    <property type="protein sequence ID" value="KXG28855"/>
    <property type="gene ID" value="SORBI_3005G175400"/>
</dbReference>
<dbReference type="Proteomes" id="UP000000768">
    <property type="component" value="Chromosome 5"/>
</dbReference>
<dbReference type="EMBL" id="CM000764">
    <property type="protein sequence ID" value="KXG28855.1"/>
    <property type="molecule type" value="Genomic_DNA"/>
</dbReference>
<dbReference type="AlphaFoldDB" id="A0A1B6PT56"/>
<evidence type="ECO:0000313" key="1">
    <source>
        <dbReference type="EMBL" id="KXG28854.1"/>
    </source>
</evidence>
<dbReference type="Gramene" id="KXG28854">
    <property type="protein sequence ID" value="KXG28854"/>
    <property type="gene ID" value="SORBI_3005G175400"/>
</dbReference>
<sequence length="60" mass="7057">MLAKKTTRADTSKQKPIANKLACTLFFETGKLNLLKENPQRDFPRSSFRLVLDYWHLIDF</sequence>
<organism evidence="1 2">
    <name type="scientific">Sorghum bicolor</name>
    <name type="common">Sorghum</name>
    <name type="synonym">Sorghum vulgare</name>
    <dbReference type="NCBI Taxonomy" id="4558"/>
    <lineage>
        <taxon>Eukaryota</taxon>
        <taxon>Viridiplantae</taxon>
        <taxon>Streptophyta</taxon>
        <taxon>Embryophyta</taxon>
        <taxon>Tracheophyta</taxon>
        <taxon>Spermatophyta</taxon>
        <taxon>Magnoliopsida</taxon>
        <taxon>Liliopsida</taxon>
        <taxon>Poales</taxon>
        <taxon>Poaceae</taxon>
        <taxon>PACMAD clade</taxon>
        <taxon>Panicoideae</taxon>
        <taxon>Andropogonodae</taxon>
        <taxon>Andropogoneae</taxon>
        <taxon>Sorghinae</taxon>
        <taxon>Sorghum</taxon>
    </lineage>
</organism>
<accession>A0A1B6PT56</accession>
<dbReference type="InParanoid" id="A0A1B6PT56"/>
<keyword evidence="2" id="KW-1185">Reference proteome</keyword>
<reference evidence="1" key="2">
    <citation type="submission" date="2017-02" db="EMBL/GenBank/DDBJ databases">
        <title>WGS assembly of Sorghum bicolor.</title>
        <authorList>
            <person name="Paterson A."/>
            <person name="Mullet J."/>
            <person name="Bowers J."/>
            <person name="Bruggmann R."/>
            <person name="Dubchak I."/>
            <person name="Grimwood J."/>
            <person name="Gundlach H."/>
            <person name="Haberer G."/>
            <person name="Hellsten U."/>
            <person name="Mitros T."/>
            <person name="Poliakov A."/>
            <person name="Schmutz J."/>
            <person name="Spannagl M."/>
            <person name="Tang H."/>
            <person name="Wang X."/>
            <person name="Wicker T."/>
            <person name="Bharti A."/>
            <person name="Chapman J."/>
            <person name="Feltus F."/>
            <person name="Gowik U."/>
            <person name="Grigoriev I."/>
            <person name="Lyons E."/>
            <person name="Maher C."/>
            <person name="Martis M."/>
            <person name="Narechania A."/>
            <person name="Otillar R."/>
            <person name="Penning B."/>
            <person name="Salamov A."/>
            <person name="Wang Y."/>
            <person name="Zhang L."/>
            <person name="Carpita N."/>
            <person name="Freeling M."/>
            <person name="Gingle A."/>
            <person name="Hash C."/>
            <person name="Keller B."/>
            <person name="Klein P."/>
            <person name="Kresovich S."/>
            <person name="Mccann M."/>
            <person name="Ming R."/>
            <person name="Peterson D."/>
            <person name="Rahman M."/>
            <person name="Ware D."/>
            <person name="Westhoff P."/>
            <person name="Mayer K."/>
            <person name="Messing J."/>
            <person name="Sims D."/>
            <person name="Jenkins J."/>
            <person name="Shu S."/>
            <person name="Rokhsar D."/>
        </authorList>
    </citation>
    <scope>NUCLEOTIDE SEQUENCE</scope>
</reference>
<dbReference type="EMBL" id="CM000764">
    <property type="protein sequence ID" value="KXG28854.1"/>
    <property type="molecule type" value="Genomic_DNA"/>
</dbReference>